<dbReference type="EMBL" id="JASJQH010010907">
    <property type="protein sequence ID" value="KAK9667618.1"/>
    <property type="molecule type" value="Genomic_DNA"/>
</dbReference>
<gene>
    <name evidence="2" type="ORF">K7432_017595</name>
    <name evidence="3" type="ORF">K7432_017596</name>
</gene>
<feature type="non-terminal residue" evidence="3">
    <location>
        <position position="56"/>
    </location>
</feature>
<keyword evidence="4" id="KW-1185">Reference proteome</keyword>
<reference evidence="3 4" key="1">
    <citation type="submission" date="2023-04" db="EMBL/GenBank/DDBJ databases">
        <title>Genome of Basidiobolus ranarum AG-B5.</title>
        <authorList>
            <person name="Stajich J.E."/>
            <person name="Carter-House D."/>
            <person name="Gryganskyi A."/>
        </authorList>
    </citation>
    <scope>NUCLEOTIDE SEQUENCE [LARGE SCALE GENOMIC DNA]</scope>
    <source>
        <strain evidence="3 4">AG-B5</strain>
    </source>
</reference>
<feature type="chain" id="PRO_5045031689" evidence="1">
    <location>
        <begin position="24"/>
        <end position="56"/>
    </location>
</feature>
<accession>A0ABR2VK93</accession>
<sequence>MVNAKFFLASVAAVMVMPSLNDAHSWVDCMDWRFNSGKQSFDDNAGSCAGYARRFP</sequence>
<keyword evidence="1" id="KW-0732">Signal</keyword>
<dbReference type="EMBL" id="JASJQH010010907">
    <property type="protein sequence ID" value="KAK9667619.1"/>
    <property type="molecule type" value="Genomic_DNA"/>
</dbReference>
<evidence type="ECO:0000313" key="3">
    <source>
        <dbReference type="EMBL" id="KAK9667619.1"/>
    </source>
</evidence>
<comment type="caution">
    <text evidence="3">The sequence shown here is derived from an EMBL/GenBank/DDBJ whole genome shotgun (WGS) entry which is preliminary data.</text>
</comment>
<feature type="signal peptide" evidence="1">
    <location>
        <begin position="1"/>
        <end position="23"/>
    </location>
</feature>
<evidence type="ECO:0000313" key="2">
    <source>
        <dbReference type="EMBL" id="KAK9667618.1"/>
    </source>
</evidence>
<evidence type="ECO:0000256" key="1">
    <source>
        <dbReference type="SAM" id="SignalP"/>
    </source>
</evidence>
<dbReference type="Proteomes" id="UP001479436">
    <property type="component" value="Unassembled WGS sequence"/>
</dbReference>
<organism evidence="3 4">
    <name type="scientific">Basidiobolus ranarum</name>
    <dbReference type="NCBI Taxonomy" id="34480"/>
    <lineage>
        <taxon>Eukaryota</taxon>
        <taxon>Fungi</taxon>
        <taxon>Fungi incertae sedis</taxon>
        <taxon>Zoopagomycota</taxon>
        <taxon>Entomophthoromycotina</taxon>
        <taxon>Basidiobolomycetes</taxon>
        <taxon>Basidiobolales</taxon>
        <taxon>Basidiobolaceae</taxon>
        <taxon>Basidiobolus</taxon>
    </lineage>
</organism>
<name>A0ABR2VK93_9FUNG</name>
<protein>
    <submittedName>
        <fullName evidence="3">Uncharacterized protein</fullName>
    </submittedName>
</protein>
<proteinExistence type="predicted"/>
<evidence type="ECO:0000313" key="4">
    <source>
        <dbReference type="Proteomes" id="UP001479436"/>
    </source>
</evidence>